<evidence type="ECO:0000259" key="4">
    <source>
        <dbReference type="PROSITE" id="PS50222"/>
    </source>
</evidence>
<dbReference type="SUPFAM" id="SSF47473">
    <property type="entry name" value="EF-hand"/>
    <property type="match status" value="1"/>
</dbReference>
<organism evidence="5 6">
    <name type="scientific">Aduncisulcus paluster</name>
    <dbReference type="NCBI Taxonomy" id="2918883"/>
    <lineage>
        <taxon>Eukaryota</taxon>
        <taxon>Metamonada</taxon>
        <taxon>Carpediemonas-like organisms</taxon>
        <taxon>Aduncisulcus</taxon>
    </lineage>
</organism>
<evidence type="ECO:0000313" key="6">
    <source>
        <dbReference type="Proteomes" id="UP001057375"/>
    </source>
</evidence>
<evidence type="ECO:0000256" key="3">
    <source>
        <dbReference type="SAM" id="MobiDB-lite"/>
    </source>
</evidence>
<dbReference type="EMBL" id="BQXS01000172">
    <property type="protein sequence ID" value="GKT28178.1"/>
    <property type="molecule type" value="Genomic_DNA"/>
</dbReference>
<feature type="domain" description="EF-hand" evidence="4">
    <location>
        <begin position="95"/>
        <end position="130"/>
    </location>
</feature>
<keyword evidence="6" id="KW-1185">Reference proteome</keyword>
<dbReference type="PROSITE" id="PS50222">
    <property type="entry name" value="EF_HAND_2"/>
    <property type="match status" value="4"/>
</dbReference>
<dbReference type="Proteomes" id="UP001057375">
    <property type="component" value="Unassembled WGS sequence"/>
</dbReference>
<dbReference type="InterPro" id="IPR002048">
    <property type="entry name" value="EF_hand_dom"/>
</dbReference>
<protein>
    <recommendedName>
        <fullName evidence="4">EF-hand domain-containing protein</fullName>
    </recommendedName>
</protein>
<feature type="domain" description="EF-hand" evidence="4">
    <location>
        <begin position="131"/>
        <end position="165"/>
    </location>
</feature>
<name>A0ABQ5K6Z4_9EUKA</name>
<dbReference type="PROSITE" id="PS00018">
    <property type="entry name" value="EF_HAND_1"/>
    <property type="match status" value="3"/>
</dbReference>
<evidence type="ECO:0000256" key="2">
    <source>
        <dbReference type="ARBA" id="ARBA00022837"/>
    </source>
</evidence>
<comment type="caution">
    <text evidence="5">The sequence shown here is derived from an EMBL/GenBank/DDBJ whole genome shotgun (WGS) entry which is preliminary data.</text>
</comment>
<evidence type="ECO:0000256" key="1">
    <source>
        <dbReference type="ARBA" id="ARBA00022737"/>
    </source>
</evidence>
<dbReference type="CDD" id="cd00051">
    <property type="entry name" value="EFh"/>
    <property type="match status" value="2"/>
</dbReference>
<dbReference type="PANTHER" id="PTHR23048">
    <property type="entry name" value="MYOSIN LIGHT CHAIN 1, 3"/>
    <property type="match status" value="1"/>
</dbReference>
<sequence length="165" mass="19175">MSYSQPKYPAHRRTVRHEVTEEQKQEVREAFDLFDTNKSGTIDFHEFRVAMRALGFDVTKEQATTLMSEYDRDRTGELTVEDFLSIMEEKIATRDPEEEMARAFALFDDDQTGKISIKNLKRVAKELGEPLTEDEMRAMIEEYDKDGDGEISKEEFLAILRSSSF</sequence>
<feature type="region of interest" description="Disordered" evidence="3">
    <location>
        <begin position="1"/>
        <end position="20"/>
    </location>
</feature>
<keyword evidence="1" id="KW-0677">Repeat</keyword>
<dbReference type="InterPro" id="IPR018247">
    <property type="entry name" value="EF_Hand_1_Ca_BS"/>
</dbReference>
<feature type="domain" description="EF-hand" evidence="4">
    <location>
        <begin position="22"/>
        <end position="57"/>
    </location>
</feature>
<dbReference type="InterPro" id="IPR050230">
    <property type="entry name" value="CALM/Myosin/TropC-like"/>
</dbReference>
<dbReference type="Pfam" id="PF13499">
    <property type="entry name" value="EF-hand_7"/>
    <property type="match status" value="2"/>
</dbReference>
<feature type="domain" description="EF-hand" evidence="4">
    <location>
        <begin position="58"/>
        <end position="93"/>
    </location>
</feature>
<dbReference type="PANTHER" id="PTHR23048:SF59">
    <property type="entry name" value="EF-HAND SUPERFAMILY PROTEIN"/>
    <property type="match status" value="1"/>
</dbReference>
<evidence type="ECO:0000313" key="5">
    <source>
        <dbReference type="EMBL" id="GKT28178.1"/>
    </source>
</evidence>
<gene>
    <name evidence="5" type="ORF">ADUPG1_000485</name>
</gene>
<dbReference type="SMART" id="SM00054">
    <property type="entry name" value="EFh"/>
    <property type="match status" value="4"/>
</dbReference>
<accession>A0ABQ5K6Z4</accession>
<dbReference type="InterPro" id="IPR011992">
    <property type="entry name" value="EF-hand-dom_pair"/>
</dbReference>
<keyword evidence="2" id="KW-0106">Calcium</keyword>
<proteinExistence type="predicted"/>
<reference evidence="5" key="1">
    <citation type="submission" date="2022-03" db="EMBL/GenBank/DDBJ databases">
        <title>Draft genome sequence of Aduncisulcus paluster, a free-living microaerophilic Fornicata.</title>
        <authorList>
            <person name="Yuyama I."/>
            <person name="Kume K."/>
            <person name="Tamura T."/>
            <person name="Inagaki Y."/>
            <person name="Hashimoto T."/>
        </authorList>
    </citation>
    <scope>NUCLEOTIDE SEQUENCE</scope>
    <source>
        <strain evidence="5">NY0171</strain>
    </source>
</reference>
<dbReference type="Gene3D" id="1.10.238.10">
    <property type="entry name" value="EF-hand"/>
    <property type="match status" value="2"/>
</dbReference>